<keyword evidence="1" id="KW-0472">Membrane</keyword>
<dbReference type="RefSeq" id="WP_012618046.1">
    <property type="nucleotide sequence ID" value="NC_011832.1"/>
</dbReference>
<sequence length="85" mass="9332">MIETQGDMILTLVGIVGSFGIGCWLGQRRVCAILDVIDAFRDQSRTYYEAAGDGEISDEDAHAIAKVTQKFFCRLDAAVALFSNR</sequence>
<feature type="transmembrane region" description="Helical" evidence="1">
    <location>
        <begin position="6"/>
        <end position="25"/>
    </location>
</feature>
<dbReference type="GeneID" id="7270002"/>
<gene>
    <name evidence="2" type="ordered locus">Mpal_1397</name>
</gene>
<name>B8GHY7_METPE</name>
<dbReference type="EMBL" id="CP001338">
    <property type="protein sequence ID" value="ACL16727.1"/>
    <property type="molecule type" value="Genomic_DNA"/>
</dbReference>
<organism evidence="2 3">
    <name type="scientific">Methanosphaerula palustris (strain ATCC BAA-1556 / DSM 19958 / E1-9c)</name>
    <dbReference type="NCBI Taxonomy" id="521011"/>
    <lineage>
        <taxon>Archaea</taxon>
        <taxon>Methanobacteriati</taxon>
        <taxon>Methanobacteriota</taxon>
        <taxon>Stenosarchaea group</taxon>
        <taxon>Methanomicrobia</taxon>
        <taxon>Methanomicrobiales</taxon>
        <taxon>Methanoregulaceae</taxon>
        <taxon>Methanosphaerula</taxon>
    </lineage>
</organism>
<dbReference type="HOGENOM" id="CLU_2504989_0_0_2"/>
<evidence type="ECO:0000313" key="2">
    <source>
        <dbReference type="EMBL" id="ACL16727.1"/>
    </source>
</evidence>
<dbReference type="Proteomes" id="UP000002457">
    <property type="component" value="Chromosome"/>
</dbReference>
<evidence type="ECO:0000313" key="3">
    <source>
        <dbReference type="Proteomes" id="UP000002457"/>
    </source>
</evidence>
<keyword evidence="1" id="KW-1133">Transmembrane helix</keyword>
<keyword evidence="1" id="KW-0812">Transmembrane</keyword>
<keyword evidence="3" id="KW-1185">Reference proteome</keyword>
<dbReference type="AlphaFoldDB" id="B8GHY7"/>
<evidence type="ECO:0000256" key="1">
    <source>
        <dbReference type="SAM" id="Phobius"/>
    </source>
</evidence>
<dbReference type="KEGG" id="mpl:Mpal_1397"/>
<accession>B8GHY7</accession>
<reference evidence="2 3" key="1">
    <citation type="journal article" date="2015" name="Genome Announc.">
        <title>Complete Genome Sequence of Methanosphaerula palustris E1-9CT, a Hydrogenotrophic Methanogen Isolated from a Minerotrophic Fen Peatland.</title>
        <authorList>
            <person name="Cadillo-Quiroz H."/>
            <person name="Browne P."/>
            <person name="Kyrpides N."/>
            <person name="Woyke T."/>
            <person name="Goodwin L."/>
            <person name="Detter C."/>
            <person name="Yavitt J.B."/>
            <person name="Zinder S.H."/>
        </authorList>
    </citation>
    <scope>NUCLEOTIDE SEQUENCE [LARGE SCALE GENOMIC DNA]</scope>
    <source>
        <strain evidence="3">ATCC BAA-1556 / DSM 19958 / E1-9c</strain>
    </source>
</reference>
<protein>
    <submittedName>
        <fullName evidence="2">Uncharacterized protein</fullName>
    </submittedName>
</protein>
<proteinExistence type="predicted"/>